<dbReference type="CDD" id="cd04301">
    <property type="entry name" value="NAT_SF"/>
    <property type="match status" value="1"/>
</dbReference>
<dbReference type="AlphaFoldDB" id="A0A1E3AUU9"/>
<name>A0A1E3AUU9_9FIRM</name>
<protein>
    <submittedName>
        <fullName evidence="2">Acetyltransferase (GNAT) family protein</fullName>
    </submittedName>
</protein>
<dbReference type="RefSeq" id="WP_069155423.1">
    <property type="nucleotide sequence ID" value="NZ_DBFYTC010000043.1"/>
</dbReference>
<dbReference type="PATRIC" id="fig|1432052.3.peg.167"/>
<dbReference type="SUPFAM" id="SSF55729">
    <property type="entry name" value="Acyl-CoA N-acyltransferases (Nat)"/>
    <property type="match status" value="1"/>
</dbReference>
<dbReference type="InterPro" id="IPR052523">
    <property type="entry name" value="Trichothecene_AcTrans"/>
</dbReference>
<reference evidence="2 3" key="1">
    <citation type="submission" date="2016-07" db="EMBL/GenBank/DDBJ databases">
        <title>Characterization of isolates of Eisenbergiella tayi derived from blood cultures, using whole genome sequencing.</title>
        <authorList>
            <person name="Burdz T."/>
            <person name="Wiebe D."/>
            <person name="Huynh C."/>
            <person name="Bernard K."/>
        </authorList>
    </citation>
    <scope>NUCLEOTIDE SEQUENCE [LARGE SCALE GENOMIC DNA]</scope>
    <source>
        <strain evidence="2 3">NML 120489</strain>
    </source>
</reference>
<feature type="domain" description="N-acetyltransferase" evidence="1">
    <location>
        <begin position="3"/>
        <end position="155"/>
    </location>
</feature>
<evidence type="ECO:0000313" key="3">
    <source>
        <dbReference type="Proteomes" id="UP000095003"/>
    </source>
</evidence>
<gene>
    <name evidence="2" type="ORF">BEH84_00166</name>
</gene>
<evidence type="ECO:0000259" key="1">
    <source>
        <dbReference type="PROSITE" id="PS51186"/>
    </source>
</evidence>
<dbReference type="Pfam" id="PF00583">
    <property type="entry name" value="Acetyltransf_1"/>
    <property type="match status" value="1"/>
</dbReference>
<organism evidence="2 3">
    <name type="scientific">Eisenbergiella tayi</name>
    <dbReference type="NCBI Taxonomy" id="1432052"/>
    <lineage>
        <taxon>Bacteria</taxon>
        <taxon>Bacillati</taxon>
        <taxon>Bacillota</taxon>
        <taxon>Clostridia</taxon>
        <taxon>Lachnospirales</taxon>
        <taxon>Lachnospiraceae</taxon>
        <taxon>Eisenbergiella</taxon>
    </lineage>
</organism>
<sequence length="155" mass="17936">MNLTYRKAAFDDIDILTKTRIQVLRAANELEEDADMSAVEKETYDYYLTALKDGSHSAFLVFDRGIFVGAGGISFYRVMPTFHNTTGKKAYIMNMYTHPDYRRRGIACHVLQLLTEEAKEKRVSHITLEATKAGRYLYEKFGFVRMEDEMILPQE</sequence>
<evidence type="ECO:0000313" key="2">
    <source>
        <dbReference type="EMBL" id="ODM12452.1"/>
    </source>
</evidence>
<dbReference type="InterPro" id="IPR000182">
    <property type="entry name" value="GNAT_dom"/>
</dbReference>
<accession>A0A1E3AUU9</accession>
<proteinExistence type="predicted"/>
<dbReference type="PANTHER" id="PTHR42791:SF1">
    <property type="entry name" value="N-ACETYLTRANSFERASE DOMAIN-CONTAINING PROTEIN"/>
    <property type="match status" value="1"/>
</dbReference>
<comment type="caution">
    <text evidence="2">The sequence shown here is derived from an EMBL/GenBank/DDBJ whole genome shotgun (WGS) entry which is preliminary data.</text>
</comment>
<keyword evidence="2" id="KW-0808">Transferase</keyword>
<dbReference type="PANTHER" id="PTHR42791">
    <property type="entry name" value="GNAT FAMILY ACETYLTRANSFERASE"/>
    <property type="match status" value="1"/>
</dbReference>
<dbReference type="Proteomes" id="UP000095003">
    <property type="component" value="Unassembled WGS sequence"/>
</dbReference>
<dbReference type="EMBL" id="MCGI01000001">
    <property type="protein sequence ID" value="ODM12452.1"/>
    <property type="molecule type" value="Genomic_DNA"/>
</dbReference>
<dbReference type="Gene3D" id="3.40.630.30">
    <property type="match status" value="1"/>
</dbReference>
<dbReference type="InterPro" id="IPR016181">
    <property type="entry name" value="Acyl_CoA_acyltransferase"/>
</dbReference>
<dbReference type="GO" id="GO:0016747">
    <property type="term" value="F:acyltransferase activity, transferring groups other than amino-acyl groups"/>
    <property type="evidence" value="ECO:0007669"/>
    <property type="project" value="InterPro"/>
</dbReference>
<dbReference type="PROSITE" id="PS51186">
    <property type="entry name" value="GNAT"/>
    <property type="match status" value="1"/>
</dbReference>